<dbReference type="InterPro" id="IPR029058">
    <property type="entry name" value="AB_hydrolase_fold"/>
</dbReference>
<dbReference type="SUPFAM" id="SSF53474">
    <property type="entry name" value="alpha/beta-Hydrolases"/>
    <property type="match status" value="1"/>
</dbReference>
<dbReference type="Proteomes" id="UP000054549">
    <property type="component" value="Unassembled WGS sequence"/>
</dbReference>
<dbReference type="HOGENOM" id="CLU_023630_0_0_1"/>
<keyword evidence="4" id="KW-0378">Hydrolase</keyword>
<evidence type="ECO:0000256" key="3">
    <source>
        <dbReference type="ARBA" id="ARBA00022729"/>
    </source>
</evidence>
<keyword evidence="5" id="KW-0325">Glycoprotein</keyword>
<protein>
    <recommendedName>
        <fullName evidence="8">Peptidase S28</fullName>
    </recommendedName>
</protein>
<dbReference type="Gene3D" id="3.40.50.1820">
    <property type="entry name" value="alpha/beta hydrolase"/>
    <property type="match status" value="2"/>
</dbReference>
<keyword evidence="7" id="KW-1185">Reference proteome</keyword>
<evidence type="ECO:0000256" key="4">
    <source>
        <dbReference type="ARBA" id="ARBA00022801"/>
    </source>
</evidence>
<dbReference type="GO" id="GO:0070008">
    <property type="term" value="F:serine-type exopeptidase activity"/>
    <property type="evidence" value="ECO:0007669"/>
    <property type="project" value="InterPro"/>
</dbReference>
<keyword evidence="2" id="KW-0645">Protease</keyword>
<evidence type="ECO:0000256" key="2">
    <source>
        <dbReference type="ARBA" id="ARBA00022670"/>
    </source>
</evidence>
<reference evidence="6 7" key="1">
    <citation type="submission" date="2014-04" db="EMBL/GenBank/DDBJ databases">
        <title>Evolutionary Origins and Diversification of the Mycorrhizal Mutualists.</title>
        <authorList>
            <consortium name="DOE Joint Genome Institute"/>
            <consortium name="Mycorrhizal Genomics Consortium"/>
            <person name="Kohler A."/>
            <person name="Kuo A."/>
            <person name="Nagy L.G."/>
            <person name="Floudas D."/>
            <person name="Copeland A."/>
            <person name="Barry K.W."/>
            <person name="Cichocki N."/>
            <person name="Veneault-Fourrey C."/>
            <person name="LaButti K."/>
            <person name="Lindquist E.A."/>
            <person name="Lipzen A."/>
            <person name="Lundell T."/>
            <person name="Morin E."/>
            <person name="Murat C."/>
            <person name="Riley R."/>
            <person name="Ohm R."/>
            <person name="Sun H."/>
            <person name="Tunlid A."/>
            <person name="Henrissat B."/>
            <person name="Grigoriev I.V."/>
            <person name="Hibbett D.S."/>
            <person name="Martin F."/>
        </authorList>
    </citation>
    <scope>NUCLEOTIDE SEQUENCE [LARGE SCALE GENOMIC DNA]</scope>
    <source>
        <strain evidence="6 7">Koide BX008</strain>
    </source>
</reference>
<dbReference type="GO" id="GO:0008239">
    <property type="term" value="F:dipeptidyl-peptidase activity"/>
    <property type="evidence" value="ECO:0007669"/>
    <property type="project" value="TreeGrafter"/>
</dbReference>
<comment type="similarity">
    <text evidence="1">Belongs to the peptidase S28 family.</text>
</comment>
<organism evidence="6 7">
    <name type="scientific">Amanita muscaria (strain Koide BX008)</name>
    <dbReference type="NCBI Taxonomy" id="946122"/>
    <lineage>
        <taxon>Eukaryota</taxon>
        <taxon>Fungi</taxon>
        <taxon>Dikarya</taxon>
        <taxon>Basidiomycota</taxon>
        <taxon>Agaricomycotina</taxon>
        <taxon>Agaricomycetes</taxon>
        <taxon>Agaricomycetidae</taxon>
        <taxon>Agaricales</taxon>
        <taxon>Pluteineae</taxon>
        <taxon>Amanitaceae</taxon>
        <taxon>Amanita</taxon>
    </lineage>
</organism>
<dbReference type="InParanoid" id="A0A0C2WS01"/>
<evidence type="ECO:0000256" key="5">
    <source>
        <dbReference type="ARBA" id="ARBA00023180"/>
    </source>
</evidence>
<accession>A0A0C2WS01</accession>
<dbReference type="EMBL" id="KN818323">
    <property type="protein sequence ID" value="KIL59083.1"/>
    <property type="molecule type" value="Genomic_DNA"/>
</dbReference>
<dbReference type="OrthoDB" id="2130629at2759"/>
<evidence type="ECO:0008006" key="8">
    <source>
        <dbReference type="Google" id="ProtNLM"/>
    </source>
</evidence>
<evidence type="ECO:0000313" key="7">
    <source>
        <dbReference type="Proteomes" id="UP000054549"/>
    </source>
</evidence>
<dbReference type="AlphaFoldDB" id="A0A0C2WS01"/>
<evidence type="ECO:0000313" key="6">
    <source>
        <dbReference type="EMBL" id="KIL59083.1"/>
    </source>
</evidence>
<sequence>MVAFAVAKLARSGPQYVNSWKLGQLAKAKNNVLVAANTSEFQPQWFRQPLDHFSNETTTDTFLQRFWVSTRHYKPGSGGPVVVLDGGETSGSDRLPYLDTGIVDILTRNLGGVGVILEHRYYGESIATKNLTTDSLRFLNNAQAFADSANFMANVKFEGISEDLTAPETPWIYYGGSYAGARSAIMKVLYPKLVYGAIASSGVTEAVIDDWEYFEIIRTGANSTCMTRLETAIQQIDGIIAQGKHTQALKTLFGLQNITHDVDFASTLSFPLGNWQALNWDPTVSTTDFDTFCSYINAPGNGAALASDYPVDVSVVNFAKYSRDHLATACPAPSTQDQCFGTFNDSAYQVTTLDQTWRLWQFQVCTQWGFYQAAPPDPLYPRIVSRLLTVDYLSKICQQAFLPGQYFTVPAQPNITDVNRFGGYNIAADQLAIVDGQVDPWRPCTAHAYEAPPRLDTITRPFKLIPNAVHHWDENGLADISLEPPEIRAIHEQEVAFVGAWLKAF</sequence>
<keyword evidence="3" id="KW-0732">Signal</keyword>
<dbReference type="InterPro" id="IPR008758">
    <property type="entry name" value="Peptidase_S28"/>
</dbReference>
<proteinExistence type="inferred from homology"/>
<dbReference type="PANTHER" id="PTHR11010">
    <property type="entry name" value="PROTEASE S28 PRO-X CARBOXYPEPTIDASE-RELATED"/>
    <property type="match status" value="1"/>
</dbReference>
<name>A0A0C2WS01_AMAMK</name>
<dbReference type="PANTHER" id="PTHR11010:SF117">
    <property type="entry name" value="SERINE PROTEASE 16"/>
    <property type="match status" value="1"/>
</dbReference>
<evidence type="ECO:0000256" key="1">
    <source>
        <dbReference type="ARBA" id="ARBA00011079"/>
    </source>
</evidence>
<gene>
    <name evidence="6" type="ORF">M378DRAFT_188081</name>
</gene>
<dbReference type="Pfam" id="PF05577">
    <property type="entry name" value="Peptidase_S28"/>
    <property type="match status" value="1"/>
</dbReference>
<dbReference type="GO" id="GO:0006508">
    <property type="term" value="P:proteolysis"/>
    <property type="evidence" value="ECO:0007669"/>
    <property type="project" value="UniProtKB-KW"/>
</dbReference>